<reference evidence="1" key="1">
    <citation type="journal article" date="2019" name="bioRxiv">
        <title>The Genome of the Zebra Mussel, Dreissena polymorpha: A Resource for Invasive Species Research.</title>
        <authorList>
            <person name="McCartney M.A."/>
            <person name="Auch B."/>
            <person name="Kono T."/>
            <person name="Mallez S."/>
            <person name="Zhang Y."/>
            <person name="Obille A."/>
            <person name="Becker A."/>
            <person name="Abrahante J.E."/>
            <person name="Garbe J."/>
            <person name="Badalamenti J.P."/>
            <person name="Herman A."/>
            <person name="Mangelson H."/>
            <person name="Liachko I."/>
            <person name="Sullivan S."/>
            <person name="Sone E.D."/>
            <person name="Koren S."/>
            <person name="Silverstein K.A.T."/>
            <person name="Beckman K.B."/>
            <person name="Gohl D.M."/>
        </authorList>
    </citation>
    <scope>NUCLEOTIDE SEQUENCE</scope>
    <source>
        <strain evidence="1">Duluth1</strain>
        <tissue evidence="1">Whole animal</tissue>
    </source>
</reference>
<protein>
    <submittedName>
        <fullName evidence="1">Uncharacterized protein</fullName>
    </submittedName>
</protein>
<dbReference type="EMBL" id="JAIWYP010000010">
    <property type="protein sequence ID" value="KAH3749500.1"/>
    <property type="molecule type" value="Genomic_DNA"/>
</dbReference>
<gene>
    <name evidence="1" type="ORF">DPMN_183998</name>
</gene>
<sequence length="73" mass="7749">MEASSSVAVGLPTVGLPKDGLNNIGGAICGIPRDTQLLPWQGRTPPPAPSECRLVLFCNEDLFRDVLGSKCRI</sequence>
<dbReference type="AlphaFoldDB" id="A0A9D4I5Z7"/>
<keyword evidence="2" id="KW-1185">Reference proteome</keyword>
<dbReference type="Proteomes" id="UP000828390">
    <property type="component" value="Unassembled WGS sequence"/>
</dbReference>
<evidence type="ECO:0000313" key="2">
    <source>
        <dbReference type="Proteomes" id="UP000828390"/>
    </source>
</evidence>
<comment type="caution">
    <text evidence="1">The sequence shown here is derived from an EMBL/GenBank/DDBJ whole genome shotgun (WGS) entry which is preliminary data.</text>
</comment>
<evidence type="ECO:0000313" key="1">
    <source>
        <dbReference type="EMBL" id="KAH3749500.1"/>
    </source>
</evidence>
<proteinExistence type="predicted"/>
<accession>A0A9D4I5Z7</accession>
<organism evidence="1 2">
    <name type="scientific">Dreissena polymorpha</name>
    <name type="common">Zebra mussel</name>
    <name type="synonym">Mytilus polymorpha</name>
    <dbReference type="NCBI Taxonomy" id="45954"/>
    <lineage>
        <taxon>Eukaryota</taxon>
        <taxon>Metazoa</taxon>
        <taxon>Spiralia</taxon>
        <taxon>Lophotrochozoa</taxon>
        <taxon>Mollusca</taxon>
        <taxon>Bivalvia</taxon>
        <taxon>Autobranchia</taxon>
        <taxon>Heteroconchia</taxon>
        <taxon>Euheterodonta</taxon>
        <taxon>Imparidentia</taxon>
        <taxon>Neoheterodontei</taxon>
        <taxon>Myida</taxon>
        <taxon>Dreissenoidea</taxon>
        <taxon>Dreissenidae</taxon>
        <taxon>Dreissena</taxon>
    </lineage>
</organism>
<name>A0A9D4I5Z7_DREPO</name>
<reference evidence="1" key="2">
    <citation type="submission" date="2020-11" db="EMBL/GenBank/DDBJ databases">
        <authorList>
            <person name="McCartney M.A."/>
            <person name="Auch B."/>
            <person name="Kono T."/>
            <person name="Mallez S."/>
            <person name="Becker A."/>
            <person name="Gohl D.M."/>
            <person name="Silverstein K.A.T."/>
            <person name="Koren S."/>
            <person name="Bechman K.B."/>
            <person name="Herman A."/>
            <person name="Abrahante J.E."/>
            <person name="Garbe J."/>
        </authorList>
    </citation>
    <scope>NUCLEOTIDE SEQUENCE</scope>
    <source>
        <strain evidence="1">Duluth1</strain>
        <tissue evidence="1">Whole animal</tissue>
    </source>
</reference>